<keyword evidence="7" id="KW-0560">Oxidoreductase</keyword>
<dbReference type="AlphaFoldDB" id="A0A077M3V1"/>
<gene>
    <name evidence="7" type="ORF">BN12_530036</name>
</gene>
<dbReference type="GO" id="GO:0016491">
    <property type="term" value="F:oxidoreductase activity"/>
    <property type="evidence" value="ECO:0007669"/>
    <property type="project" value="UniProtKB-KW"/>
</dbReference>
<evidence type="ECO:0000256" key="3">
    <source>
        <dbReference type="ARBA" id="ARBA00022679"/>
    </source>
</evidence>
<organism evidence="7 8">
    <name type="scientific">Nostocoides japonicum T1-X7</name>
    <dbReference type="NCBI Taxonomy" id="1194083"/>
    <lineage>
        <taxon>Bacteria</taxon>
        <taxon>Bacillati</taxon>
        <taxon>Actinomycetota</taxon>
        <taxon>Actinomycetes</taxon>
        <taxon>Micrococcales</taxon>
        <taxon>Intrasporangiaceae</taxon>
        <taxon>Nostocoides</taxon>
    </lineage>
</organism>
<name>A0A077M3V1_9MICO</name>
<evidence type="ECO:0000313" key="8">
    <source>
        <dbReference type="Proteomes" id="UP000035721"/>
    </source>
</evidence>
<protein>
    <recommendedName>
        <fullName evidence="1">uroporphyrinogen-III C-methyltransferase</fullName>
        <ecNumber evidence="1">2.1.1.107</ecNumber>
    </recommendedName>
</protein>
<dbReference type="CDD" id="cd11642">
    <property type="entry name" value="SUMT"/>
    <property type="match status" value="1"/>
</dbReference>
<dbReference type="InterPro" id="IPR006366">
    <property type="entry name" value="CobA/CysG_C"/>
</dbReference>
<keyword evidence="7" id="KW-0456">Lyase</keyword>
<dbReference type="EMBL" id="CAJB01000385">
    <property type="protein sequence ID" value="CCH79702.1"/>
    <property type="molecule type" value="Genomic_DNA"/>
</dbReference>
<dbReference type="Gene3D" id="3.30.950.10">
    <property type="entry name" value="Methyltransferase, Cobalt-precorrin-4 Transmethylase, Domain 2"/>
    <property type="match status" value="1"/>
</dbReference>
<dbReference type="GO" id="GO:0032259">
    <property type="term" value="P:methylation"/>
    <property type="evidence" value="ECO:0007669"/>
    <property type="project" value="UniProtKB-KW"/>
</dbReference>
<dbReference type="NCBIfam" id="TIGR01469">
    <property type="entry name" value="cobA_cysG_Cterm"/>
    <property type="match status" value="1"/>
</dbReference>
<dbReference type="PANTHER" id="PTHR45790:SF3">
    <property type="entry name" value="S-ADENOSYL-L-METHIONINE-DEPENDENT UROPORPHYRINOGEN III METHYLTRANSFERASE, CHLOROPLASTIC"/>
    <property type="match status" value="1"/>
</dbReference>
<dbReference type="InterPro" id="IPR050161">
    <property type="entry name" value="Siro_Cobalamin_biosynth"/>
</dbReference>
<feature type="domain" description="Tetrapyrrole methylase" evidence="6">
    <location>
        <begin position="5"/>
        <end position="159"/>
    </location>
</feature>
<keyword evidence="4" id="KW-0949">S-adenosyl-L-methionine</keyword>
<evidence type="ECO:0000313" key="7">
    <source>
        <dbReference type="EMBL" id="CCH79702.1"/>
    </source>
</evidence>
<sequence>MRVVDVGKTAGHHPVPQERINEILVEEASRGHAVVRLKGGDPYVLGRGGEEREACEAHGIPVEVVPGVTSAVAVPAAAGIPVTHRGVARGFTVVTGHDEIPQLPTGGDHTLVLLMGVAALGRTAAQLVAHGRDAACPVAVVERGFRPDQRTTVGTLSTIAARAAEVGVAAPAVIVVGDVVRLSPAWESAEPPVSRR</sequence>
<evidence type="ECO:0000256" key="4">
    <source>
        <dbReference type="ARBA" id="ARBA00022691"/>
    </source>
</evidence>
<proteinExistence type="predicted"/>
<dbReference type="SUPFAM" id="SSF53790">
    <property type="entry name" value="Tetrapyrrole methylase"/>
    <property type="match status" value="1"/>
</dbReference>
<keyword evidence="8" id="KW-1185">Reference proteome</keyword>
<dbReference type="EC" id="2.1.1.107" evidence="1"/>
<dbReference type="InterPro" id="IPR000878">
    <property type="entry name" value="4pyrrol_Mease"/>
</dbReference>
<dbReference type="InterPro" id="IPR014777">
    <property type="entry name" value="4pyrrole_Mease_sub1"/>
</dbReference>
<dbReference type="InterPro" id="IPR014776">
    <property type="entry name" value="4pyrrole_Mease_sub2"/>
</dbReference>
<dbReference type="STRING" id="1194083.BN12_530036"/>
<keyword evidence="5" id="KW-0627">Porphyrin biosynthesis</keyword>
<dbReference type="Pfam" id="PF00590">
    <property type="entry name" value="TP_methylase"/>
    <property type="match status" value="1"/>
</dbReference>
<dbReference type="GO" id="GO:0004851">
    <property type="term" value="F:uroporphyrin-III C-methyltransferase activity"/>
    <property type="evidence" value="ECO:0007669"/>
    <property type="project" value="UniProtKB-EC"/>
</dbReference>
<evidence type="ECO:0000256" key="2">
    <source>
        <dbReference type="ARBA" id="ARBA00022603"/>
    </source>
</evidence>
<keyword evidence="2 7" id="KW-0489">Methyltransferase</keyword>
<accession>A0A077M3V1</accession>
<comment type="caution">
    <text evidence="7">The sequence shown here is derived from an EMBL/GenBank/DDBJ whole genome shotgun (WGS) entry which is preliminary data.</text>
</comment>
<dbReference type="InterPro" id="IPR035996">
    <property type="entry name" value="4pyrrol_Methylase_sf"/>
</dbReference>
<evidence type="ECO:0000256" key="1">
    <source>
        <dbReference type="ARBA" id="ARBA00012162"/>
    </source>
</evidence>
<dbReference type="Gene3D" id="3.40.1010.10">
    <property type="entry name" value="Cobalt-precorrin-4 Transmethylase, Domain 1"/>
    <property type="match status" value="1"/>
</dbReference>
<reference evidence="7 8" key="1">
    <citation type="journal article" date="2013" name="ISME J.">
        <title>A metabolic model for members of the genus Tetrasphaera involved in enhanced biological phosphorus removal.</title>
        <authorList>
            <person name="Kristiansen R."/>
            <person name="Nguyen H.T.T."/>
            <person name="Saunders A.M."/>
            <person name="Nielsen J.L."/>
            <person name="Wimmer R."/>
            <person name="Le V.Q."/>
            <person name="McIlroy S.J."/>
            <person name="Petrovski S."/>
            <person name="Seviour R.J."/>
            <person name="Calteau A."/>
            <person name="Nielsen K.L."/>
            <person name="Nielsen P.H."/>
        </authorList>
    </citation>
    <scope>NUCLEOTIDE SEQUENCE [LARGE SCALE GENOMIC DNA]</scope>
    <source>
        <strain evidence="7 8">T1-X7</strain>
    </source>
</reference>
<keyword evidence="3 7" id="KW-0808">Transferase</keyword>
<evidence type="ECO:0000256" key="5">
    <source>
        <dbReference type="ARBA" id="ARBA00023244"/>
    </source>
</evidence>
<dbReference type="GO" id="GO:0019354">
    <property type="term" value="P:siroheme biosynthetic process"/>
    <property type="evidence" value="ECO:0007669"/>
    <property type="project" value="InterPro"/>
</dbReference>
<dbReference type="NCBIfam" id="NF004790">
    <property type="entry name" value="PRK06136.1"/>
    <property type="match status" value="1"/>
</dbReference>
<dbReference type="Proteomes" id="UP000035721">
    <property type="component" value="Unassembled WGS sequence"/>
</dbReference>
<dbReference type="GO" id="GO:0016829">
    <property type="term" value="F:lyase activity"/>
    <property type="evidence" value="ECO:0007669"/>
    <property type="project" value="UniProtKB-KW"/>
</dbReference>
<dbReference type="PANTHER" id="PTHR45790">
    <property type="entry name" value="SIROHEME SYNTHASE-RELATED"/>
    <property type="match status" value="1"/>
</dbReference>
<evidence type="ECO:0000259" key="6">
    <source>
        <dbReference type="Pfam" id="PF00590"/>
    </source>
</evidence>